<keyword evidence="8 11" id="KW-1133">Transmembrane helix</keyword>
<evidence type="ECO:0000256" key="10">
    <source>
        <dbReference type="ARBA" id="ARBA00023136"/>
    </source>
</evidence>
<keyword evidence="4 13" id="KW-0645">Protease</keyword>
<evidence type="ECO:0000256" key="6">
    <source>
        <dbReference type="ARBA" id="ARBA00022801"/>
    </source>
</evidence>
<accession>A0A517ZMM3</accession>
<sequence>MGYIVSALLIGLAILIHEMGHLVAAWWTKIPVTRFSVGIGPKVWGWRRGETDYWLSAIPLGGYVLPAVEDHDEFVKIPVSRRLIFAFGGPVANILLSFVCLAIYNVLQGGLSLSAISVEPVVQIGNMIMAMIAAIGGLFTGAGEVSGVVGIVAVGDKIVSGGFIGMLKFLNALSISLAVFNMLPMPPLDGGKIMMYLLESIDRRLLWLHERLTIAGIVLILGLMVYATYGDVQALLQ</sequence>
<evidence type="ECO:0000256" key="9">
    <source>
        <dbReference type="ARBA" id="ARBA00023049"/>
    </source>
</evidence>
<feature type="domain" description="Peptidase M50" evidence="12">
    <location>
        <begin position="7"/>
        <end position="215"/>
    </location>
</feature>
<evidence type="ECO:0000259" key="12">
    <source>
        <dbReference type="Pfam" id="PF02163"/>
    </source>
</evidence>
<evidence type="ECO:0000313" key="14">
    <source>
        <dbReference type="Proteomes" id="UP000319383"/>
    </source>
</evidence>
<dbReference type="InterPro" id="IPR004387">
    <property type="entry name" value="Pept_M50_Zn"/>
</dbReference>
<comment type="similarity">
    <text evidence="3">Belongs to the peptidase M50B family.</text>
</comment>
<comment type="cofactor">
    <cofactor evidence="1">
        <name>Zn(2+)</name>
        <dbReference type="ChEBI" id="CHEBI:29105"/>
    </cofactor>
</comment>
<evidence type="ECO:0000256" key="3">
    <source>
        <dbReference type="ARBA" id="ARBA00007931"/>
    </source>
</evidence>
<comment type="subcellular location">
    <subcellularLocation>
        <location evidence="2">Membrane</location>
        <topology evidence="2">Multi-pass membrane protein</topology>
    </subcellularLocation>
</comment>
<evidence type="ECO:0000256" key="8">
    <source>
        <dbReference type="ARBA" id="ARBA00022989"/>
    </source>
</evidence>
<dbReference type="Proteomes" id="UP000319383">
    <property type="component" value="Chromosome"/>
</dbReference>
<dbReference type="CDD" id="cd06163">
    <property type="entry name" value="S2P-M50_PDZ_RseP-like"/>
    <property type="match status" value="1"/>
</dbReference>
<keyword evidence="5 11" id="KW-0812">Transmembrane</keyword>
<reference evidence="13 14" key="1">
    <citation type="submission" date="2019-02" db="EMBL/GenBank/DDBJ databases">
        <title>Deep-cultivation of Planctomycetes and their phenomic and genomic characterization uncovers novel biology.</title>
        <authorList>
            <person name="Wiegand S."/>
            <person name="Jogler M."/>
            <person name="Boedeker C."/>
            <person name="Pinto D."/>
            <person name="Vollmers J."/>
            <person name="Rivas-Marin E."/>
            <person name="Kohn T."/>
            <person name="Peeters S.H."/>
            <person name="Heuer A."/>
            <person name="Rast P."/>
            <person name="Oberbeckmann S."/>
            <person name="Bunk B."/>
            <person name="Jeske O."/>
            <person name="Meyerdierks A."/>
            <person name="Storesund J.E."/>
            <person name="Kallscheuer N."/>
            <person name="Luecker S."/>
            <person name="Lage O.M."/>
            <person name="Pohl T."/>
            <person name="Merkel B.J."/>
            <person name="Hornburger P."/>
            <person name="Mueller R.-W."/>
            <person name="Bruemmer F."/>
            <person name="Labrenz M."/>
            <person name="Spormann A.M."/>
            <person name="Op den Camp H."/>
            <person name="Overmann J."/>
            <person name="Amann R."/>
            <person name="Jetten M.S.M."/>
            <person name="Mascher T."/>
            <person name="Medema M.H."/>
            <person name="Devos D.P."/>
            <person name="Kaster A.-K."/>
            <person name="Ovreas L."/>
            <person name="Rohde M."/>
            <person name="Galperin M.Y."/>
            <person name="Jogler C."/>
        </authorList>
    </citation>
    <scope>NUCLEOTIDE SEQUENCE [LARGE SCALE GENOMIC DNA]</scope>
    <source>
        <strain evidence="13 14">Mal52</strain>
    </source>
</reference>
<protein>
    <submittedName>
        <fullName evidence="13">Zinc metalloprotease</fullName>
        <ecNumber evidence="13">3.4.24.-</ecNumber>
    </submittedName>
</protein>
<gene>
    <name evidence="13" type="ORF">Mal52_22080</name>
</gene>
<evidence type="ECO:0000256" key="1">
    <source>
        <dbReference type="ARBA" id="ARBA00001947"/>
    </source>
</evidence>
<evidence type="ECO:0000256" key="5">
    <source>
        <dbReference type="ARBA" id="ARBA00022692"/>
    </source>
</evidence>
<dbReference type="InterPro" id="IPR008915">
    <property type="entry name" value="Peptidase_M50"/>
</dbReference>
<feature type="transmembrane region" description="Helical" evidence="11">
    <location>
        <begin position="83"/>
        <end position="107"/>
    </location>
</feature>
<dbReference type="GO" id="GO:0006508">
    <property type="term" value="P:proteolysis"/>
    <property type="evidence" value="ECO:0007669"/>
    <property type="project" value="UniProtKB-KW"/>
</dbReference>
<keyword evidence="6 13" id="KW-0378">Hydrolase</keyword>
<feature type="transmembrane region" description="Helical" evidence="11">
    <location>
        <begin position="205"/>
        <end position="229"/>
    </location>
</feature>
<dbReference type="GO" id="GO:0016020">
    <property type="term" value="C:membrane"/>
    <property type="evidence" value="ECO:0007669"/>
    <property type="project" value="UniProtKB-SubCell"/>
</dbReference>
<dbReference type="PANTHER" id="PTHR42837">
    <property type="entry name" value="REGULATOR OF SIGMA-E PROTEASE RSEP"/>
    <property type="match status" value="1"/>
</dbReference>
<organism evidence="13 14">
    <name type="scientific">Symmachiella dynata</name>
    <dbReference type="NCBI Taxonomy" id="2527995"/>
    <lineage>
        <taxon>Bacteria</taxon>
        <taxon>Pseudomonadati</taxon>
        <taxon>Planctomycetota</taxon>
        <taxon>Planctomycetia</taxon>
        <taxon>Planctomycetales</taxon>
        <taxon>Planctomycetaceae</taxon>
        <taxon>Symmachiella</taxon>
    </lineage>
</organism>
<dbReference type="EMBL" id="CP036276">
    <property type="protein sequence ID" value="QDU43732.1"/>
    <property type="molecule type" value="Genomic_DNA"/>
</dbReference>
<feature type="transmembrane region" description="Helical" evidence="11">
    <location>
        <begin position="128"/>
        <end position="152"/>
    </location>
</feature>
<keyword evidence="9 13" id="KW-0482">Metalloprotease</keyword>
<keyword evidence="14" id="KW-1185">Reference proteome</keyword>
<evidence type="ECO:0000256" key="11">
    <source>
        <dbReference type="SAM" id="Phobius"/>
    </source>
</evidence>
<evidence type="ECO:0000313" key="13">
    <source>
        <dbReference type="EMBL" id="QDU43732.1"/>
    </source>
</evidence>
<keyword evidence="10 11" id="KW-0472">Membrane</keyword>
<dbReference type="EC" id="3.4.24.-" evidence="13"/>
<dbReference type="GO" id="GO:0004222">
    <property type="term" value="F:metalloendopeptidase activity"/>
    <property type="evidence" value="ECO:0007669"/>
    <property type="project" value="InterPro"/>
</dbReference>
<dbReference type="KEGG" id="sdyn:Mal52_22080"/>
<dbReference type="Pfam" id="PF02163">
    <property type="entry name" value="Peptidase_M50"/>
    <property type="match status" value="1"/>
</dbReference>
<name>A0A517ZMM3_9PLAN</name>
<dbReference type="RefSeq" id="WP_145375997.1">
    <property type="nucleotide sequence ID" value="NZ_CP036276.1"/>
</dbReference>
<dbReference type="PANTHER" id="PTHR42837:SF2">
    <property type="entry name" value="MEMBRANE METALLOPROTEASE ARASP2, CHLOROPLASTIC-RELATED"/>
    <property type="match status" value="1"/>
</dbReference>
<evidence type="ECO:0000256" key="7">
    <source>
        <dbReference type="ARBA" id="ARBA00022833"/>
    </source>
</evidence>
<dbReference type="AlphaFoldDB" id="A0A517ZMM3"/>
<keyword evidence="7" id="KW-0862">Zinc</keyword>
<evidence type="ECO:0000256" key="4">
    <source>
        <dbReference type="ARBA" id="ARBA00022670"/>
    </source>
</evidence>
<feature type="transmembrane region" description="Helical" evidence="11">
    <location>
        <begin position="158"/>
        <end position="184"/>
    </location>
</feature>
<evidence type="ECO:0000256" key="2">
    <source>
        <dbReference type="ARBA" id="ARBA00004141"/>
    </source>
</evidence>
<proteinExistence type="inferred from homology"/>